<reference evidence="3" key="1">
    <citation type="journal article" date="2013" name="Genome Announc.">
        <title>Draft Genome Sequence of the Dimorphic Prosthecate Bacterium Brevundimonas abyssalis TAR-001T.</title>
        <authorList>
            <person name="Tsubouchi T."/>
            <person name="Nishi S."/>
            <person name="Usui K."/>
            <person name="Shimane Y."/>
            <person name="Takaki Y."/>
            <person name="Maruyama T."/>
            <person name="Hatada Y."/>
        </authorList>
    </citation>
    <scope>NUCLEOTIDE SEQUENCE [LARGE SCALE GENOMIC DNA]</scope>
    <source>
        <strain evidence="3">TAR-001</strain>
    </source>
</reference>
<proteinExistence type="predicted"/>
<name>A0A8E0NB29_9CAUL</name>
<dbReference type="Proteomes" id="UP000016569">
    <property type="component" value="Unassembled WGS sequence"/>
</dbReference>
<keyword evidence="3" id="KW-1185">Reference proteome</keyword>
<feature type="signal peptide" evidence="1">
    <location>
        <begin position="1"/>
        <end position="20"/>
    </location>
</feature>
<sequence>MKIVAAISAAVLALSGAALAQDASVPFQDRTERLNLEGRRGPSLFRPGFAVGEYTGASSARSSSTRMPFRSRDFSRAGFDVATGVGQVTGECEGGQSHVSFAWITFDRDELSYVCSYAGAAPANARLSLAVARGGGFFQRLQQPQRAGELTWGDITIRAETRYVDGLPWGGGNVIGYVFTRDGIDVGGLALSGMRPTFYLPPQGSPDRDAVAVMALSLYFFQDPGRGG</sequence>
<organism evidence="2 3">
    <name type="scientific">Brevundimonas abyssalis TAR-001</name>
    <dbReference type="NCBI Taxonomy" id="1391729"/>
    <lineage>
        <taxon>Bacteria</taxon>
        <taxon>Pseudomonadati</taxon>
        <taxon>Pseudomonadota</taxon>
        <taxon>Alphaproteobacteria</taxon>
        <taxon>Caulobacterales</taxon>
        <taxon>Caulobacteraceae</taxon>
        <taxon>Brevundimonas</taxon>
    </lineage>
</organism>
<dbReference type="EMBL" id="BATC01000020">
    <property type="protein sequence ID" value="GAD59161.1"/>
    <property type="molecule type" value="Genomic_DNA"/>
</dbReference>
<protein>
    <submittedName>
        <fullName evidence="2">Uncharacterized protein</fullName>
    </submittedName>
</protein>
<keyword evidence="1" id="KW-0732">Signal</keyword>
<gene>
    <name evidence="2" type="ORF">MBEBAB_1411</name>
</gene>
<feature type="chain" id="PRO_5034574347" evidence="1">
    <location>
        <begin position="21"/>
        <end position="228"/>
    </location>
</feature>
<dbReference type="AlphaFoldDB" id="A0A8E0NB29"/>
<evidence type="ECO:0000313" key="3">
    <source>
        <dbReference type="Proteomes" id="UP000016569"/>
    </source>
</evidence>
<evidence type="ECO:0000256" key="1">
    <source>
        <dbReference type="SAM" id="SignalP"/>
    </source>
</evidence>
<dbReference type="OrthoDB" id="7202587at2"/>
<dbReference type="RefSeq" id="WP_021697256.1">
    <property type="nucleotide sequence ID" value="NZ_BATC01000020.1"/>
</dbReference>
<evidence type="ECO:0000313" key="2">
    <source>
        <dbReference type="EMBL" id="GAD59161.1"/>
    </source>
</evidence>
<comment type="caution">
    <text evidence="2">The sequence shown here is derived from an EMBL/GenBank/DDBJ whole genome shotgun (WGS) entry which is preliminary data.</text>
</comment>
<accession>A0A8E0NB29</accession>